<dbReference type="STRING" id="1168221.R7Z6M5"/>
<dbReference type="eggNOG" id="KOG2809">
    <property type="taxonomic scope" value="Eukaryota"/>
</dbReference>
<feature type="coiled-coil region" evidence="1">
    <location>
        <begin position="427"/>
        <end position="462"/>
    </location>
</feature>
<dbReference type="Proteomes" id="UP000016924">
    <property type="component" value="Unassembled WGS sequence"/>
</dbReference>
<evidence type="ECO:0000313" key="4">
    <source>
        <dbReference type="Proteomes" id="UP000016924"/>
    </source>
</evidence>
<feature type="region of interest" description="Disordered" evidence="2">
    <location>
        <begin position="105"/>
        <end position="177"/>
    </location>
</feature>
<feature type="compositionally biased region" description="Low complexity" evidence="2">
    <location>
        <begin position="508"/>
        <end position="520"/>
    </location>
</feature>
<keyword evidence="4" id="KW-1185">Reference proteome</keyword>
<dbReference type="EMBL" id="JH767620">
    <property type="protein sequence ID" value="EON69649.1"/>
    <property type="molecule type" value="Genomic_DNA"/>
</dbReference>
<dbReference type="HOGENOM" id="CLU_428266_0_0_1"/>
<keyword evidence="1" id="KW-0175">Coiled coil</keyword>
<proteinExistence type="predicted"/>
<gene>
    <name evidence="3" type="ORF">W97_08909</name>
</gene>
<feature type="compositionally biased region" description="Basic and acidic residues" evidence="2">
    <location>
        <begin position="228"/>
        <end position="240"/>
    </location>
</feature>
<organism evidence="3 4">
    <name type="scientific">Coniosporium apollinis (strain CBS 100218)</name>
    <name type="common">Rock-inhabiting black yeast</name>
    <dbReference type="NCBI Taxonomy" id="1168221"/>
    <lineage>
        <taxon>Eukaryota</taxon>
        <taxon>Fungi</taxon>
        <taxon>Dikarya</taxon>
        <taxon>Ascomycota</taxon>
        <taxon>Pezizomycotina</taxon>
        <taxon>Dothideomycetes</taxon>
        <taxon>Dothideomycetes incertae sedis</taxon>
        <taxon>Coniosporium</taxon>
    </lineage>
</organism>
<feature type="region of interest" description="Disordered" evidence="2">
    <location>
        <begin position="1"/>
        <end position="20"/>
    </location>
</feature>
<dbReference type="AlphaFoldDB" id="R7Z6M5"/>
<dbReference type="RefSeq" id="XP_007784966.1">
    <property type="nucleotide sequence ID" value="XM_007786776.1"/>
</dbReference>
<feature type="compositionally biased region" description="Basic and acidic residues" evidence="2">
    <location>
        <begin position="316"/>
        <end position="331"/>
    </location>
</feature>
<feature type="compositionally biased region" description="Basic residues" evidence="2">
    <location>
        <begin position="1"/>
        <end position="16"/>
    </location>
</feature>
<evidence type="ECO:0000256" key="2">
    <source>
        <dbReference type="SAM" id="MobiDB-lite"/>
    </source>
</evidence>
<feature type="region of interest" description="Disordered" evidence="2">
    <location>
        <begin position="219"/>
        <end position="240"/>
    </location>
</feature>
<sequence>MDAAAHLKRHGWRGHGHSLDKHDRGIKKPLLISQKADLLGVGKKKTLVADQWWMRAFDESLKELGTGKQTALDQIQANGVARGGLYGFFVRGEGLSGTISEVDTPELTSGAMSPVGASDAQNAPGPVVAPKSKKAAKPANVEMTNGEEAAPTKKRKREETREEIRERRKKERREKERVNVALKRERAAAEGTLDLTSEGEKARAQKMVEQAGELLKKVAAASGNNTEVSKDAPPARRSSMEHVNADRMAMMSGTKAPPAVRPYNAGGMKSYKAAKYERGKQLREAKRAEKARLAALQNLQGVKPPTGQAEPTEEQAEGKGAERNAVEDAFKGKKGTKKAAKEKKKKAKDPVLKAEEEAAKAARRVEKLALRAKRRAEKKEILEKLKAAGAGDGPGDFANGTDEIKLVVEDAATRRMRMREGKKRMQAIRKEARLAKELEKKREAKKRKLEAAAEAMKAVQAAETALTAVAAPVQPKPLSEEKKVKYAARAAEKGMTLEAYITHRAAKKTPNSAPAAPPATDIFFVDTTGNPDVLKPPTTVTTGTEPEKQAATLTQAERNAQRKALSAEKRQTKKDRKAKRMEQKMAKQRQLTAQLLREGKVGPNAKPQEIVKARREAKKRLKKERKEEKRGKRRKPERR</sequence>
<accession>R7Z6M5</accession>
<reference evidence="4" key="1">
    <citation type="submission" date="2012-06" db="EMBL/GenBank/DDBJ databases">
        <title>The genome sequence of Coniosporium apollinis CBS 100218.</title>
        <authorList>
            <consortium name="The Broad Institute Genome Sequencing Platform"/>
            <person name="Cuomo C."/>
            <person name="Gorbushina A."/>
            <person name="Noack S."/>
            <person name="Walker B."/>
            <person name="Young S.K."/>
            <person name="Zeng Q."/>
            <person name="Gargeya S."/>
            <person name="Fitzgerald M."/>
            <person name="Haas B."/>
            <person name="Abouelleil A."/>
            <person name="Alvarado L."/>
            <person name="Arachchi H.M."/>
            <person name="Berlin A.M."/>
            <person name="Chapman S.B."/>
            <person name="Goldberg J."/>
            <person name="Griggs A."/>
            <person name="Gujja S."/>
            <person name="Hansen M."/>
            <person name="Howarth C."/>
            <person name="Imamovic A."/>
            <person name="Larimer J."/>
            <person name="McCowan C."/>
            <person name="Montmayeur A."/>
            <person name="Murphy C."/>
            <person name="Neiman D."/>
            <person name="Pearson M."/>
            <person name="Priest M."/>
            <person name="Roberts A."/>
            <person name="Saif S."/>
            <person name="Shea T."/>
            <person name="Sisk P."/>
            <person name="Sykes S."/>
            <person name="Wortman J."/>
            <person name="Nusbaum C."/>
            <person name="Birren B."/>
        </authorList>
    </citation>
    <scope>NUCLEOTIDE SEQUENCE [LARGE SCALE GENOMIC DNA]</scope>
    <source>
        <strain evidence="4">CBS 100218</strain>
    </source>
</reference>
<feature type="compositionally biased region" description="Basic residues" evidence="2">
    <location>
        <begin position="332"/>
        <end position="347"/>
    </location>
</feature>
<dbReference type="GeneID" id="19906220"/>
<feature type="region of interest" description="Disordered" evidence="2">
    <location>
        <begin position="297"/>
        <end position="352"/>
    </location>
</feature>
<evidence type="ECO:0008006" key="5">
    <source>
        <dbReference type="Google" id="ProtNLM"/>
    </source>
</evidence>
<feature type="compositionally biased region" description="Basic and acidic residues" evidence="2">
    <location>
        <begin position="157"/>
        <end position="166"/>
    </location>
</feature>
<feature type="region of interest" description="Disordered" evidence="2">
    <location>
        <begin position="507"/>
        <end position="639"/>
    </location>
</feature>
<protein>
    <recommendedName>
        <fullName evidence="5">G-patch domain-containing protein</fullName>
    </recommendedName>
</protein>
<dbReference type="OrthoDB" id="3366546at2759"/>
<evidence type="ECO:0000256" key="1">
    <source>
        <dbReference type="SAM" id="Coils"/>
    </source>
</evidence>
<name>R7Z6M5_CONA1</name>
<evidence type="ECO:0000313" key="3">
    <source>
        <dbReference type="EMBL" id="EON69649.1"/>
    </source>
</evidence>